<dbReference type="InterPro" id="IPR013658">
    <property type="entry name" value="SGL"/>
</dbReference>
<dbReference type="InterPro" id="IPR052988">
    <property type="entry name" value="Oryzine_lactonohydrolase"/>
</dbReference>
<evidence type="ECO:0000313" key="2">
    <source>
        <dbReference type="EMBL" id="KAF2773050.1"/>
    </source>
</evidence>
<dbReference type="InterPro" id="IPR011042">
    <property type="entry name" value="6-blade_b-propeller_TolB-like"/>
</dbReference>
<dbReference type="PANTHER" id="PTHR47064:SF2">
    <property type="entry name" value="SMP-30_GLUCONOLACTONASE_LRE-LIKE REGION DOMAIN-CONTAINING PROTEIN-RELATED"/>
    <property type="match status" value="1"/>
</dbReference>
<keyword evidence="3" id="KW-1185">Reference proteome</keyword>
<keyword evidence="2" id="KW-0378">Hydrolase</keyword>
<dbReference type="SUPFAM" id="SSF63829">
    <property type="entry name" value="Calcium-dependent phosphotriesterase"/>
    <property type="match status" value="1"/>
</dbReference>
<dbReference type="AlphaFoldDB" id="A0A6G1LKB2"/>
<reference evidence="2" key="1">
    <citation type="journal article" date="2020" name="Stud. Mycol.">
        <title>101 Dothideomycetes genomes: a test case for predicting lifestyles and emergence of pathogens.</title>
        <authorList>
            <person name="Haridas S."/>
            <person name="Albert R."/>
            <person name="Binder M."/>
            <person name="Bloem J."/>
            <person name="Labutti K."/>
            <person name="Salamov A."/>
            <person name="Andreopoulos B."/>
            <person name="Baker S."/>
            <person name="Barry K."/>
            <person name="Bills G."/>
            <person name="Bluhm B."/>
            <person name="Cannon C."/>
            <person name="Castanera R."/>
            <person name="Culley D."/>
            <person name="Daum C."/>
            <person name="Ezra D."/>
            <person name="Gonzalez J."/>
            <person name="Henrissat B."/>
            <person name="Kuo A."/>
            <person name="Liang C."/>
            <person name="Lipzen A."/>
            <person name="Lutzoni F."/>
            <person name="Magnuson J."/>
            <person name="Mondo S."/>
            <person name="Nolan M."/>
            <person name="Ohm R."/>
            <person name="Pangilinan J."/>
            <person name="Park H.-J."/>
            <person name="Ramirez L."/>
            <person name="Alfaro M."/>
            <person name="Sun H."/>
            <person name="Tritt A."/>
            <person name="Yoshinaga Y."/>
            <person name="Zwiers L.-H."/>
            <person name="Turgeon B."/>
            <person name="Goodwin S."/>
            <person name="Spatafora J."/>
            <person name="Crous P."/>
            <person name="Grigoriev I."/>
        </authorList>
    </citation>
    <scope>NUCLEOTIDE SEQUENCE</scope>
    <source>
        <strain evidence="2">CBS 116005</strain>
    </source>
</reference>
<dbReference type="GO" id="GO:0016787">
    <property type="term" value="F:hydrolase activity"/>
    <property type="evidence" value="ECO:0007669"/>
    <property type="project" value="UniProtKB-KW"/>
</dbReference>
<feature type="domain" description="SMP-30/Gluconolactonase/LRE-like region" evidence="1">
    <location>
        <begin position="123"/>
        <end position="334"/>
    </location>
</feature>
<evidence type="ECO:0000259" key="1">
    <source>
        <dbReference type="Pfam" id="PF08450"/>
    </source>
</evidence>
<protein>
    <submittedName>
        <fullName evidence="2">Lactonohydrolase</fullName>
    </submittedName>
</protein>
<organism evidence="2 3">
    <name type="scientific">Teratosphaeria nubilosa</name>
    <dbReference type="NCBI Taxonomy" id="161662"/>
    <lineage>
        <taxon>Eukaryota</taxon>
        <taxon>Fungi</taxon>
        <taxon>Dikarya</taxon>
        <taxon>Ascomycota</taxon>
        <taxon>Pezizomycotina</taxon>
        <taxon>Dothideomycetes</taxon>
        <taxon>Dothideomycetidae</taxon>
        <taxon>Mycosphaerellales</taxon>
        <taxon>Teratosphaeriaceae</taxon>
        <taxon>Teratosphaeria</taxon>
    </lineage>
</organism>
<gene>
    <name evidence="2" type="ORF">EJ03DRAFT_387348</name>
</gene>
<dbReference type="Proteomes" id="UP000799436">
    <property type="component" value="Unassembled WGS sequence"/>
</dbReference>
<dbReference type="Gene3D" id="2.120.10.30">
    <property type="entry name" value="TolB, C-terminal domain"/>
    <property type="match status" value="1"/>
</dbReference>
<dbReference type="OrthoDB" id="423498at2759"/>
<proteinExistence type="predicted"/>
<evidence type="ECO:0000313" key="3">
    <source>
        <dbReference type="Proteomes" id="UP000799436"/>
    </source>
</evidence>
<dbReference type="Pfam" id="PF08450">
    <property type="entry name" value="SGL"/>
    <property type="match status" value="1"/>
</dbReference>
<dbReference type="EMBL" id="ML995812">
    <property type="protein sequence ID" value="KAF2773050.1"/>
    <property type="molecule type" value="Genomic_DNA"/>
</dbReference>
<dbReference type="PANTHER" id="PTHR47064">
    <property type="entry name" value="PUTATIVE (AFU_ORTHOLOGUE AFUA_1G08990)-RELATED"/>
    <property type="match status" value="1"/>
</dbReference>
<name>A0A6G1LKB2_9PEZI</name>
<accession>A0A6G1LKB2</accession>
<sequence>MVNIFHVDLLRLASNLQYVSQLDEVISGSTSEVSFVSYSDSFTNDILGPDVSSELVDTKSWKAFHEAGVYSHATGKIYLTSKSPNAVEDQINVTSIDIENDDSISSDHIKGIANANGGAAFYPVGTPADSSEGQQIVFCDQGTPDLPPGLIAFDPASGNTKVLVNNFLGRNFLSPNDVVQHSETGDLWFTDPPYAYIQGFRPAPTSRLQVYRFELNTGVIQAVADGFDAPNGIEFSPDLKHVYITDSGSVGIPHFFVNETGPSSIYRYDVTDDGKRLENRQLFAYVDNGIPDGIHADTNGNVFVGVGDGVNVYNPEGILIGKFGVAGGAANFAFAPGALYIFNEYSLFKVSGLQAEGRTVKRDFKL</sequence>